<evidence type="ECO:0000256" key="2">
    <source>
        <dbReference type="ARBA" id="ARBA00001997"/>
    </source>
</evidence>
<comment type="pathway">
    <text evidence="5">Carbohydrate biosynthesis; dTDP-L-rhamnose biosynthesis.</text>
</comment>
<dbReference type="SUPFAM" id="SSF51182">
    <property type="entry name" value="RmlC-like cupins"/>
    <property type="match status" value="1"/>
</dbReference>
<accession>A0ABQ3HVU6</accession>
<dbReference type="Pfam" id="PF00908">
    <property type="entry name" value="dTDP_sugar_isom"/>
    <property type="match status" value="1"/>
</dbReference>
<evidence type="ECO:0000313" key="6">
    <source>
        <dbReference type="EMBL" id="GHE38856.1"/>
    </source>
</evidence>
<keyword evidence="5" id="KW-0413">Isomerase</keyword>
<evidence type="ECO:0000256" key="5">
    <source>
        <dbReference type="RuleBase" id="RU364069"/>
    </source>
</evidence>
<dbReference type="EC" id="5.1.3.13" evidence="3 5"/>
<evidence type="ECO:0000313" key="7">
    <source>
        <dbReference type="Proteomes" id="UP000620550"/>
    </source>
</evidence>
<dbReference type="PANTHER" id="PTHR21047:SF2">
    <property type="entry name" value="THYMIDINE DIPHOSPHO-4-KETO-RHAMNOSE 3,5-EPIMERASE"/>
    <property type="match status" value="1"/>
</dbReference>
<comment type="subunit">
    <text evidence="5">Homodimer.</text>
</comment>
<keyword evidence="7" id="KW-1185">Reference proteome</keyword>
<dbReference type="InterPro" id="IPR014710">
    <property type="entry name" value="RmlC-like_jellyroll"/>
</dbReference>
<evidence type="ECO:0000256" key="4">
    <source>
        <dbReference type="ARBA" id="ARBA00019595"/>
    </source>
</evidence>
<dbReference type="CDD" id="cd00438">
    <property type="entry name" value="cupin_RmlC"/>
    <property type="match status" value="1"/>
</dbReference>
<proteinExistence type="inferred from homology"/>
<dbReference type="InterPro" id="IPR011051">
    <property type="entry name" value="RmlC_Cupin_sf"/>
</dbReference>
<organism evidence="6 7">
    <name type="scientific">Sphingobacterium griseoflavum</name>
    <dbReference type="NCBI Taxonomy" id="1474952"/>
    <lineage>
        <taxon>Bacteria</taxon>
        <taxon>Pseudomonadati</taxon>
        <taxon>Bacteroidota</taxon>
        <taxon>Sphingobacteriia</taxon>
        <taxon>Sphingobacteriales</taxon>
        <taxon>Sphingobacteriaceae</taxon>
        <taxon>Sphingobacterium</taxon>
    </lineage>
</organism>
<dbReference type="EMBL" id="BNAF01000008">
    <property type="protein sequence ID" value="GHE38856.1"/>
    <property type="molecule type" value="Genomic_DNA"/>
</dbReference>
<dbReference type="Gene3D" id="2.60.120.10">
    <property type="entry name" value="Jelly Rolls"/>
    <property type="match status" value="1"/>
</dbReference>
<dbReference type="NCBIfam" id="TIGR01221">
    <property type="entry name" value="rmlC"/>
    <property type="match status" value="1"/>
</dbReference>
<dbReference type="PANTHER" id="PTHR21047">
    <property type="entry name" value="DTDP-6-DEOXY-D-GLUCOSE-3,5 EPIMERASE"/>
    <property type="match status" value="1"/>
</dbReference>
<comment type="catalytic activity">
    <reaction evidence="1 5">
        <text>dTDP-4-dehydro-6-deoxy-alpha-D-glucose = dTDP-4-dehydro-beta-L-rhamnose</text>
        <dbReference type="Rhea" id="RHEA:16969"/>
        <dbReference type="ChEBI" id="CHEBI:57649"/>
        <dbReference type="ChEBI" id="CHEBI:62830"/>
        <dbReference type="EC" id="5.1.3.13"/>
    </reaction>
</comment>
<comment type="similarity">
    <text evidence="5">Belongs to the dTDP-4-dehydrorhamnose 3,5-epimerase family.</text>
</comment>
<dbReference type="InterPro" id="IPR000888">
    <property type="entry name" value="RmlC-like"/>
</dbReference>
<reference evidence="7" key="1">
    <citation type="journal article" date="2019" name="Int. J. Syst. Evol. Microbiol.">
        <title>The Global Catalogue of Microorganisms (GCM) 10K type strain sequencing project: providing services to taxonomists for standard genome sequencing and annotation.</title>
        <authorList>
            <consortium name="The Broad Institute Genomics Platform"/>
            <consortium name="The Broad Institute Genome Sequencing Center for Infectious Disease"/>
            <person name="Wu L."/>
            <person name="Ma J."/>
        </authorList>
    </citation>
    <scope>NUCLEOTIDE SEQUENCE [LARGE SCALE GENOMIC DNA]</scope>
    <source>
        <strain evidence="7">CGMCC 1.12966</strain>
    </source>
</reference>
<protein>
    <recommendedName>
        <fullName evidence="4 5">dTDP-4-dehydrorhamnose 3,5-epimerase</fullName>
        <ecNumber evidence="3 5">5.1.3.13</ecNumber>
    </recommendedName>
    <alternativeName>
        <fullName evidence="5">Thymidine diphospho-4-keto-rhamnose 3,5-epimerase</fullName>
    </alternativeName>
</protein>
<comment type="caution">
    <text evidence="6">The sequence shown here is derived from an EMBL/GenBank/DDBJ whole genome shotgun (WGS) entry which is preliminary data.</text>
</comment>
<evidence type="ECO:0000256" key="3">
    <source>
        <dbReference type="ARBA" id="ARBA00012098"/>
    </source>
</evidence>
<dbReference type="Proteomes" id="UP000620550">
    <property type="component" value="Unassembled WGS sequence"/>
</dbReference>
<sequence>MLISINHYNFINKKLSMNVTETKIKGCFIVEPTKFGDSRGYFFESFNEQTFNKLTGTETHFVQDNQSYSTRGVLRGLHAQAGEHAQAKLVRVLEGKVIDVAVDVRPGSQTFGQHVAVELSVENNLQLFVPRGFLHGFVVLSETATFFYKCDNFYNKAAECGVKFDDPELAIDWGIAADELIISDKDQVLPSFKALFVD</sequence>
<gene>
    <name evidence="6" type="primary">rmlC</name>
    <name evidence="6" type="ORF">GCM10017764_22520</name>
</gene>
<evidence type="ECO:0000256" key="1">
    <source>
        <dbReference type="ARBA" id="ARBA00001298"/>
    </source>
</evidence>
<name>A0ABQ3HVU6_9SPHI</name>
<comment type="function">
    <text evidence="2 5">Catalyzes the epimerization of the C3' and C5'positions of dTDP-6-deoxy-D-xylo-4-hexulose, forming dTDP-6-deoxy-L-lyxo-4-hexulose.</text>
</comment>